<reference evidence="3 4" key="1">
    <citation type="journal article" date="2020" name="G3 (Bethesda)">
        <title>Improved Reference Genome for Cyclotella cryptica CCMP332, a Model for Cell Wall Morphogenesis, Salinity Adaptation, and Lipid Production in Diatoms (Bacillariophyta).</title>
        <authorList>
            <person name="Roberts W.R."/>
            <person name="Downey K.M."/>
            <person name="Ruck E.C."/>
            <person name="Traller J.C."/>
            <person name="Alverson A.J."/>
        </authorList>
    </citation>
    <scope>NUCLEOTIDE SEQUENCE [LARGE SCALE GENOMIC DNA]</scope>
    <source>
        <strain evidence="3 4">CCMP332</strain>
    </source>
</reference>
<protein>
    <submittedName>
        <fullName evidence="3">Uncharacterized protein</fullName>
    </submittedName>
</protein>
<keyword evidence="4" id="KW-1185">Reference proteome</keyword>
<dbReference type="AlphaFoldDB" id="A0ABD3PDH9"/>
<dbReference type="EMBL" id="JABMIG020000202">
    <property type="protein sequence ID" value="KAL3786103.1"/>
    <property type="molecule type" value="Genomic_DNA"/>
</dbReference>
<keyword evidence="2" id="KW-0732">Signal</keyword>
<evidence type="ECO:0000313" key="3">
    <source>
        <dbReference type="EMBL" id="KAL3786103.1"/>
    </source>
</evidence>
<gene>
    <name evidence="3" type="ORF">HJC23_003220</name>
</gene>
<feature type="signal peptide" evidence="2">
    <location>
        <begin position="1"/>
        <end position="20"/>
    </location>
</feature>
<evidence type="ECO:0000313" key="4">
    <source>
        <dbReference type="Proteomes" id="UP001516023"/>
    </source>
</evidence>
<comment type="caution">
    <text evidence="3">The sequence shown here is derived from an EMBL/GenBank/DDBJ whole genome shotgun (WGS) entry which is preliminary data.</text>
</comment>
<organism evidence="3 4">
    <name type="scientific">Cyclotella cryptica</name>
    <dbReference type="NCBI Taxonomy" id="29204"/>
    <lineage>
        <taxon>Eukaryota</taxon>
        <taxon>Sar</taxon>
        <taxon>Stramenopiles</taxon>
        <taxon>Ochrophyta</taxon>
        <taxon>Bacillariophyta</taxon>
        <taxon>Coscinodiscophyceae</taxon>
        <taxon>Thalassiosirophycidae</taxon>
        <taxon>Stephanodiscales</taxon>
        <taxon>Stephanodiscaceae</taxon>
        <taxon>Cyclotella</taxon>
    </lineage>
</organism>
<accession>A0ABD3PDH9</accession>
<feature type="region of interest" description="Disordered" evidence="1">
    <location>
        <begin position="47"/>
        <end position="67"/>
    </location>
</feature>
<dbReference type="Proteomes" id="UP001516023">
    <property type="component" value="Unassembled WGS sequence"/>
</dbReference>
<evidence type="ECO:0000256" key="2">
    <source>
        <dbReference type="SAM" id="SignalP"/>
    </source>
</evidence>
<proteinExistence type="predicted"/>
<sequence length="156" mass="18651">MNHLFHISVLLLTIVFVVHGANLRGSFQEDNFTSDPYEEHRLLKMTAAQKRQQQRDKRRNKLDPDRLDAQNWNERVRKYNQAKNTDRPWADPYNPNYGEANYAGNRESYRRWRCEKTGRDCNWKALDLNPVKTGVNDWDTIYNEEYNLFDAGDLWP</sequence>
<feature type="chain" id="PRO_5044848335" evidence="2">
    <location>
        <begin position="21"/>
        <end position="156"/>
    </location>
</feature>
<name>A0ABD3PDH9_9STRA</name>
<evidence type="ECO:0000256" key="1">
    <source>
        <dbReference type="SAM" id="MobiDB-lite"/>
    </source>
</evidence>